<dbReference type="InterPro" id="IPR057135">
    <property type="entry name" value="At4g27190-like_LRR"/>
</dbReference>
<evidence type="ECO:0000256" key="1">
    <source>
        <dbReference type="ARBA" id="ARBA00022821"/>
    </source>
</evidence>
<dbReference type="STRING" id="3818.A0A444XBY2"/>
<keyword evidence="1" id="KW-0611">Plant defense</keyword>
<dbReference type="Proteomes" id="UP000289738">
    <property type="component" value="Chromosome B09"/>
</dbReference>
<feature type="domain" description="Disease resistance protein At4g27190-like leucine-rich repeats" evidence="2">
    <location>
        <begin position="25"/>
        <end position="167"/>
    </location>
</feature>
<dbReference type="PANTHER" id="PTHR33463">
    <property type="entry name" value="NB-ARC DOMAIN-CONTAINING PROTEIN-RELATED"/>
    <property type="match status" value="1"/>
</dbReference>
<accession>A0A444XBY2</accession>
<name>A0A444XBY2_ARAHY</name>
<dbReference type="Pfam" id="PF23247">
    <property type="entry name" value="LRR_RPS2"/>
    <property type="match status" value="4"/>
</dbReference>
<organism evidence="3 4">
    <name type="scientific">Arachis hypogaea</name>
    <name type="common">Peanut</name>
    <dbReference type="NCBI Taxonomy" id="3818"/>
    <lineage>
        <taxon>Eukaryota</taxon>
        <taxon>Viridiplantae</taxon>
        <taxon>Streptophyta</taxon>
        <taxon>Embryophyta</taxon>
        <taxon>Tracheophyta</taxon>
        <taxon>Spermatophyta</taxon>
        <taxon>Magnoliopsida</taxon>
        <taxon>eudicotyledons</taxon>
        <taxon>Gunneridae</taxon>
        <taxon>Pentapetalae</taxon>
        <taxon>rosids</taxon>
        <taxon>fabids</taxon>
        <taxon>Fabales</taxon>
        <taxon>Fabaceae</taxon>
        <taxon>Papilionoideae</taxon>
        <taxon>50 kb inversion clade</taxon>
        <taxon>dalbergioids sensu lato</taxon>
        <taxon>Dalbergieae</taxon>
        <taxon>Pterocarpus clade</taxon>
        <taxon>Arachis</taxon>
    </lineage>
</organism>
<feature type="domain" description="Disease resistance protein At4g27190-like leucine-rich repeats" evidence="2">
    <location>
        <begin position="521"/>
        <end position="673"/>
    </location>
</feature>
<feature type="domain" description="Disease resistance protein At4g27190-like leucine-rich repeats" evidence="2">
    <location>
        <begin position="890"/>
        <end position="996"/>
    </location>
</feature>
<dbReference type="InterPro" id="IPR050905">
    <property type="entry name" value="Plant_NBS-LRR"/>
</dbReference>
<dbReference type="EMBL" id="SDMP01000019">
    <property type="protein sequence ID" value="RYQ87221.1"/>
    <property type="molecule type" value="Genomic_DNA"/>
</dbReference>
<reference evidence="3 4" key="1">
    <citation type="submission" date="2019-01" db="EMBL/GenBank/DDBJ databases">
        <title>Sequencing of cultivated peanut Arachis hypogaea provides insights into genome evolution and oil improvement.</title>
        <authorList>
            <person name="Chen X."/>
        </authorList>
    </citation>
    <scope>NUCLEOTIDE SEQUENCE [LARGE SCALE GENOMIC DNA]</scope>
    <source>
        <strain evidence="4">cv. Fuhuasheng</strain>
        <tissue evidence="3">Leaves</tissue>
    </source>
</reference>
<sequence length="1090" mass="124845">MNNNSNDIVSPYSFKRLRIGLRESLYFQEIWRGSMPVPEAYFGNLESLIVHQCDFLFEVIPLHLLPFLNNMRKLEVQKCSSVKIIFDVKCITKDKTLLPIKFSLKELVLEKLPNLDSIWNEDPDGVLNFQLIQQVRVDTCKSLTSLFPKSVAKDFVNLENLELKHCKSLVEIIAGNETTPKRAISNLIKFPRLTLLILLDLPSFNCFYCSLHCVLLKTLNGHDPQIEDEVSFKEVTPKLTNFLFDEREAKMIGHEECDGSHFCDINVSDMQSFNVELESDELPYTFLQKVSCINTLQVKNCSIKEIFCFERPSSDCAQFLPHLKELKLASLSELISIGFERSWIRESSILRTLVTLEVKSCSGLTSLISSPVCFSNLTHLTVSECDSMIYLFTSATAKSLSQLKEMKISNCKSIQEIVSDEGEESIHNEIVFEQLQELRFQGLKNLRRFYNGDFTLCFPSLEELEVIECHRMEIFCESTINTNKLSAVLLEYGDATPLEVDLNSTLLNIYKAKVAKFVREVKDLKLSEHPMIHGIWNAPFRVPSLCFIRLKILIVEKCEFTSIVIPSHILSLLCKLEELVVRQCDSVTAIFEVTHEAKGTKINSLMSRLKKLTIEQLPNLEHVWNSDPTQQISYFQSFQEVYVRGCNNLQRLFLTSVAENLNKLEKLEVTECDRLVEIVAKDEVVVEGAPKEFALQSLTSIKLWSLPEMKCFYPALHKLEEVHLFYCRKLKTFQFESQEFQCPQAENQAIFLPKKVIPYLKFLAVSKEEIMMMLHGQFHVNNLSNLEALQLQCFHDDSDTLPYEFLQRLPNIENLIVCCSSFKEIFCTKRPTMDCVKEIIPQVKCLQLSSLSQLNSIGLEHSWVQHISENIQKLQIDKCHSLRSIVPSEVSFSSLIELNISECNGLVNLFTPSTSRTLHQLKNMSIENCESLKEVVSEEVEELSGHVEEEIIVFHKLKTLSLRSLPNLGRFYNGNIELKFPSLLHLLLIDCSKMESFCAGTVSVNSWMEVQFKDEEDTEVDPFDEDTEVDPFGEKHAFLVEGDLNCAVRNVFEGRSPILKMELKTKDATPSHIKGVDEEKRFVVTLSVAI</sequence>
<proteinExistence type="predicted"/>
<comment type="caution">
    <text evidence="3">The sequence shown here is derived from an EMBL/GenBank/DDBJ whole genome shotgun (WGS) entry which is preliminary data.</text>
</comment>
<gene>
    <name evidence="3" type="ORF">Ahy_B09g094697</name>
</gene>
<keyword evidence="4" id="KW-1185">Reference proteome</keyword>
<dbReference type="AlphaFoldDB" id="A0A444XBY2"/>
<evidence type="ECO:0000313" key="3">
    <source>
        <dbReference type="EMBL" id="RYQ87221.1"/>
    </source>
</evidence>
<evidence type="ECO:0000259" key="2">
    <source>
        <dbReference type="Pfam" id="PF23247"/>
    </source>
</evidence>
<dbReference type="SUPFAM" id="SSF52047">
    <property type="entry name" value="RNI-like"/>
    <property type="match status" value="3"/>
</dbReference>
<feature type="domain" description="Disease resistance protein At4g27190-like leucine-rich repeats" evidence="2">
    <location>
        <begin position="372"/>
        <end position="475"/>
    </location>
</feature>
<dbReference type="Gene3D" id="3.80.10.10">
    <property type="entry name" value="Ribonuclease Inhibitor"/>
    <property type="match status" value="4"/>
</dbReference>
<evidence type="ECO:0000313" key="4">
    <source>
        <dbReference type="Proteomes" id="UP000289738"/>
    </source>
</evidence>
<dbReference type="InterPro" id="IPR032675">
    <property type="entry name" value="LRR_dom_sf"/>
</dbReference>
<dbReference type="PANTHER" id="PTHR33463:SF196">
    <property type="entry name" value="NB-ARC DOMAIN DISEASE RESISTANCE PROTEIN"/>
    <property type="match status" value="1"/>
</dbReference>
<protein>
    <recommendedName>
        <fullName evidence="2">Disease resistance protein At4g27190-like leucine-rich repeats domain-containing protein</fullName>
    </recommendedName>
</protein>